<evidence type="ECO:0000313" key="1">
    <source>
        <dbReference type="EMBL" id="GFZ12785.1"/>
    </source>
</evidence>
<dbReference type="AlphaFoldDB" id="A0A7J0GPP2"/>
<protein>
    <submittedName>
        <fullName evidence="1">Uncharacterized protein</fullName>
    </submittedName>
</protein>
<dbReference type="EMBL" id="BJWL01000023">
    <property type="protein sequence ID" value="GFZ12785.1"/>
    <property type="molecule type" value="Genomic_DNA"/>
</dbReference>
<reference evidence="1 2" key="1">
    <citation type="submission" date="2019-07" db="EMBL/GenBank/DDBJ databases">
        <title>De Novo Assembly of kiwifruit Actinidia rufa.</title>
        <authorList>
            <person name="Sugita-Konishi S."/>
            <person name="Sato K."/>
            <person name="Mori E."/>
            <person name="Abe Y."/>
            <person name="Kisaki G."/>
            <person name="Hamano K."/>
            <person name="Suezawa K."/>
            <person name="Otani M."/>
            <person name="Fukuda T."/>
            <person name="Manabe T."/>
            <person name="Gomi K."/>
            <person name="Tabuchi M."/>
            <person name="Akimitsu K."/>
            <person name="Kataoka I."/>
        </authorList>
    </citation>
    <scope>NUCLEOTIDE SEQUENCE [LARGE SCALE GENOMIC DNA]</scope>
    <source>
        <strain evidence="2">cv. Fuchu</strain>
    </source>
</reference>
<sequence>MSRSDERRRRVCAEDSTGVEDITKLARLLLPDLRSGSSEARLSVTQVLSYGGLGFLSPLFSGNSDLGICDLVDFANFPFLGSGFCHFWFWDRFGHGGDLVAVLGGPAVHVWASDQFLDAAHLMPCSSQDVSQAEYLSYCIGGLYYDAAAIKYAYAVALHVYLLT</sequence>
<dbReference type="Proteomes" id="UP000585474">
    <property type="component" value="Unassembled WGS sequence"/>
</dbReference>
<organism evidence="1 2">
    <name type="scientific">Actinidia rufa</name>
    <dbReference type="NCBI Taxonomy" id="165716"/>
    <lineage>
        <taxon>Eukaryota</taxon>
        <taxon>Viridiplantae</taxon>
        <taxon>Streptophyta</taxon>
        <taxon>Embryophyta</taxon>
        <taxon>Tracheophyta</taxon>
        <taxon>Spermatophyta</taxon>
        <taxon>Magnoliopsida</taxon>
        <taxon>eudicotyledons</taxon>
        <taxon>Gunneridae</taxon>
        <taxon>Pentapetalae</taxon>
        <taxon>asterids</taxon>
        <taxon>Ericales</taxon>
        <taxon>Actinidiaceae</taxon>
        <taxon>Actinidia</taxon>
    </lineage>
</organism>
<keyword evidence="2" id="KW-1185">Reference proteome</keyword>
<comment type="caution">
    <text evidence="1">The sequence shown here is derived from an EMBL/GenBank/DDBJ whole genome shotgun (WGS) entry which is preliminary data.</text>
</comment>
<accession>A0A7J0GPP2</accession>
<name>A0A7J0GPP2_9ERIC</name>
<proteinExistence type="predicted"/>
<evidence type="ECO:0000313" key="2">
    <source>
        <dbReference type="Proteomes" id="UP000585474"/>
    </source>
</evidence>
<gene>
    <name evidence="1" type="ORF">Acr_23g0011700</name>
</gene>